<gene>
    <name evidence="1" type="ORF">T229_14245</name>
</gene>
<dbReference type="EMBL" id="AYYC01000736">
    <property type="protein sequence ID" value="ETK03467.1"/>
    <property type="molecule type" value="Genomic_DNA"/>
</dbReference>
<sequence length="38" mass="4464">MDLVYLLFIAKSPKMDLVNLLFIAKSPKMDRVLEFHLL</sequence>
<proteinExistence type="predicted"/>
<reference evidence="1 2" key="1">
    <citation type="submission" date="2013-11" db="EMBL/GenBank/DDBJ databases">
        <title>Single cell genomics of uncultured Tannerella BU063 (oral taxon 286).</title>
        <authorList>
            <person name="Beall C.J."/>
            <person name="Campbell A.G."/>
            <person name="Griffen A.L."/>
            <person name="Podar M."/>
            <person name="Leys E.J."/>
        </authorList>
    </citation>
    <scope>NUCLEOTIDE SEQUENCE [LARGE SCALE GENOMIC DNA]</scope>
    <source>
        <strain evidence="1">Cell 5</strain>
    </source>
</reference>
<dbReference type="Proteomes" id="UP000018872">
    <property type="component" value="Unassembled WGS sequence"/>
</dbReference>
<comment type="caution">
    <text evidence="1">The sequence shown here is derived from an EMBL/GenBank/DDBJ whole genome shotgun (WGS) entry which is preliminary data.</text>
</comment>
<dbReference type="AlphaFoldDB" id="W2CAG3"/>
<accession>W2CAG3</accession>
<dbReference type="PATRIC" id="fig|1410950.3.peg.2235"/>
<evidence type="ECO:0000313" key="1">
    <source>
        <dbReference type="EMBL" id="ETK03467.1"/>
    </source>
</evidence>
<evidence type="ECO:0000313" key="2">
    <source>
        <dbReference type="Proteomes" id="UP000018872"/>
    </source>
</evidence>
<organism evidence="1 2">
    <name type="scientific">Tannerella sp. oral taxon BU063 isolate Cell 5</name>
    <dbReference type="NCBI Taxonomy" id="1410950"/>
    <lineage>
        <taxon>Bacteria</taxon>
        <taxon>Pseudomonadati</taxon>
        <taxon>Bacteroidota</taxon>
        <taxon>Bacteroidia</taxon>
        <taxon>Bacteroidales</taxon>
        <taxon>Tannerellaceae</taxon>
        <taxon>Tannerella</taxon>
    </lineage>
</organism>
<protein>
    <submittedName>
        <fullName evidence="1">Uncharacterized protein</fullName>
    </submittedName>
</protein>
<name>W2CAG3_9BACT</name>